<dbReference type="GO" id="GO:0005975">
    <property type="term" value="P:carbohydrate metabolic process"/>
    <property type="evidence" value="ECO:0007669"/>
    <property type="project" value="InterPro"/>
</dbReference>
<protein>
    <submittedName>
        <fullName evidence="3">Uncharacterized protein</fullName>
    </submittedName>
</protein>
<evidence type="ECO:0000259" key="2">
    <source>
        <dbReference type="Pfam" id="PF19291"/>
    </source>
</evidence>
<dbReference type="InterPro" id="IPR045582">
    <property type="entry name" value="Trehalase-like_N"/>
</dbReference>
<accession>A0A0U1LSV4</accession>
<feature type="domain" description="GH15-like" evidence="1">
    <location>
        <begin position="289"/>
        <end position="691"/>
    </location>
</feature>
<dbReference type="SUPFAM" id="SSF48208">
    <property type="entry name" value="Six-hairpin glycosidases"/>
    <property type="match status" value="1"/>
</dbReference>
<dbReference type="GO" id="GO:0004553">
    <property type="term" value="F:hydrolase activity, hydrolyzing O-glycosyl compounds"/>
    <property type="evidence" value="ECO:0007669"/>
    <property type="project" value="TreeGrafter"/>
</dbReference>
<dbReference type="OMA" id="VEWMCVP"/>
<dbReference type="EMBL" id="CVMT01000002">
    <property type="protein sequence ID" value="CRG85642.1"/>
    <property type="molecule type" value="Genomic_DNA"/>
</dbReference>
<sequence length="696" mass="79332">METRDTMGYPPIGDYGLIGDMHTCALVSKHGSIDLMCWPVFDSPSIFCRLLDKDKGGYFAITPAAATEEEHKATSKQRYLPYTNMLETKWIHNEGIVDIYDYFLVSRNKPLWGRENDGFVSGWCPCQRETNLDDPIRHSCLIRKVTCERGSMDLTAKLFPAFNYSRDKHQMVDYPASEFIMNERQIRTIVFRSDTETLIVDIVIDTNNESQYGFPAIQLKAQDGTEKTKGQGIDAQLTVSYKQSVTFIIRGAGTKIPGIGGISSYIDELENETFNFWKTWTKKCTCRGHYREQVLRSLLVLKLLTYMPTGAIIASPTFSLPETIGGTRNWDYRYSWIRDTSFTLYVFLENGYSEEAEAYMGFIYTRVIPSVTREGEEANLHDGLTKRQSLPVVITIRGECDIPETELNHLEGYRRSRPVRIGNGATSHTQLDTYGALLDSIYLYNKFSGPISYDRWVEVRRIVNQAITLRHEPDMSIWEVRGAKQNFIFSKIMLWVAIDRALRLSEKRSNLPCPDQRAWVTVRDELYGEIMDKGFNHERGFFCLSYENPDVLDASLLIAPLVLFLAPDDPRFLSTLYHIMKPPEAGGLTSAKMVSRYNHKRANDGFGEQEGTFVMVTFWLIEAMSRASRAKRHIQDHPHLMKLGDSTFAYFDNVMAFSNHLGMFSEEVDAAGEQVGNIPQAFSHLACVSAAMNLPE</sequence>
<dbReference type="Proteomes" id="UP000054383">
    <property type="component" value="Unassembled WGS sequence"/>
</dbReference>
<dbReference type="OrthoDB" id="406733at2759"/>
<evidence type="ECO:0000313" key="3">
    <source>
        <dbReference type="EMBL" id="CRG85642.1"/>
    </source>
</evidence>
<keyword evidence="4" id="KW-1185">Reference proteome</keyword>
<feature type="domain" description="Trehalase-like N-terminal" evidence="2">
    <location>
        <begin position="10"/>
        <end position="92"/>
    </location>
</feature>
<dbReference type="Pfam" id="PF19291">
    <property type="entry name" value="TREH_N"/>
    <property type="match status" value="1"/>
</dbReference>
<gene>
    <name evidence="3" type="ORF">PISL3812_02681</name>
</gene>
<dbReference type="PANTHER" id="PTHR31616:SF0">
    <property type="entry name" value="GLUCAN 1,4-ALPHA-GLUCOSIDASE"/>
    <property type="match status" value="1"/>
</dbReference>
<evidence type="ECO:0000313" key="4">
    <source>
        <dbReference type="Proteomes" id="UP000054383"/>
    </source>
</evidence>
<organism evidence="3 4">
    <name type="scientific">Talaromyces islandicus</name>
    <name type="common">Penicillium islandicum</name>
    <dbReference type="NCBI Taxonomy" id="28573"/>
    <lineage>
        <taxon>Eukaryota</taxon>
        <taxon>Fungi</taxon>
        <taxon>Dikarya</taxon>
        <taxon>Ascomycota</taxon>
        <taxon>Pezizomycotina</taxon>
        <taxon>Eurotiomycetes</taxon>
        <taxon>Eurotiomycetidae</taxon>
        <taxon>Eurotiales</taxon>
        <taxon>Trichocomaceae</taxon>
        <taxon>Talaromyces</taxon>
        <taxon>Talaromyces sect. Islandici</taxon>
    </lineage>
</organism>
<dbReference type="InterPro" id="IPR011613">
    <property type="entry name" value="GH15-like"/>
</dbReference>
<dbReference type="AlphaFoldDB" id="A0A0U1LSV4"/>
<evidence type="ECO:0000259" key="1">
    <source>
        <dbReference type="Pfam" id="PF00723"/>
    </source>
</evidence>
<name>A0A0U1LSV4_TALIS</name>
<dbReference type="PANTHER" id="PTHR31616">
    <property type="entry name" value="TREHALASE"/>
    <property type="match status" value="1"/>
</dbReference>
<dbReference type="Gene3D" id="1.50.10.10">
    <property type="match status" value="1"/>
</dbReference>
<reference evidence="3 4" key="1">
    <citation type="submission" date="2015-04" db="EMBL/GenBank/DDBJ databases">
        <authorList>
            <person name="Syromyatnikov M.Y."/>
            <person name="Popov V.N."/>
        </authorList>
    </citation>
    <scope>NUCLEOTIDE SEQUENCE [LARGE SCALE GENOMIC DNA]</scope>
    <source>
        <strain evidence="3">WF-38-12</strain>
    </source>
</reference>
<dbReference type="InterPro" id="IPR008928">
    <property type="entry name" value="6-hairpin_glycosidase_sf"/>
</dbReference>
<dbReference type="Pfam" id="PF00723">
    <property type="entry name" value="Glyco_hydro_15"/>
    <property type="match status" value="1"/>
</dbReference>
<dbReference type="InterPro" id="IPR012341">
    <property type="entry name" value="6hp_glycosidase-like_sf"/>
</dbReference>
<proteinExistence type="predicted"/>